<protein>
    <submittedName>
        <fullName evidence="1">Uncharacterized protein</fullName>
    </submittedName>
</protein>
<reference evidence="1" key="1">
    <citation type="submission" date="2020-11" db="EMBL/GenBank/DDBJ databases">
        <authorList>
            <consortium name="DOE Joint Genome Institute"/>
            <person name="Ahrendt S."/>
            <person name="Riley R."/>
            <person name="Andreopoulos W."/>
            <person name="Labutti K."/>
            <person name="Pangilinan J."/>
            <person name="Ruiz-Duenas F.J."/>
            <person name="Barrasa J.M."/>
            <person name="Sanchez-Garcia M."/>
            <person name="Camarero S."/>
            <person name="Miyauchi S."/>
            <person name="Serrano A."/>
            <person name="Linde D."/>
            <person name="Babiker R."/>
            <person name="Drula E."/>
            <person name="Ayuso-Fernandez I."/>
            <person name="Pacheco R."/>
            <person name="Padilla G."/>
            <person name="Ferreira P."/>
            <person name="Barriuso J."/>
            <person name="Kellner H."/>
            <person name="Castanera R."/>
            <person name="Alfaro M."/>
            <person name="Ramirez L."/>
            <person name="Pisabarro A.G."/>
            <person name="Kuo A."/>
            <person name="Tritt A."/>
            <person name="Lipzen A."/>
            <person name="He G."/>
            <person name="Yan M."/>
            <person name="Ng V."/>
            <person name="Cullen D."/>
            <person name="Martin F."/>
            <person name="Rosso M.-N."/>
            <person name="Henrissat B."/>
            <person name="Hibbett D."/>
            <person name="Martinez A.T."/>
            <person name="Grigoriev I.V."/>
        </authorList>
    </citation>
    <scope>NUCLEOTIDE SEQUENCE</scope>
    <source>
        <strain evidence="1">CIRM-BRFM 674</strain>
    </source>
</reference>
<evidence type="ECO:0000313" key="1">
    <source>
        <dbReference type="EMBL" id="KAF9481467.1"/>
    </source>
</evidence>
<accession>A0A9P5Z4P0</accession>
<dbReference type="Proteomes" id="UP000807469">
    <property type="component" value="Unassembled WGS sequence"/>
</dbReference>
<name>A0A9P5Z4P0_9AGAR</name>
<evidence type="ECO:0000313" key="2">
    <source>
        <dbReference type="Proteomes" id="UP000807469"/>
    </source>
</evidence>
<gene>
    <name evidence="1" type="ORF">BDN70DRAFT_893310</name>
</gene>
<dbReference type="AlphaFoldDB" id="A0A9P5Z4P0"/>
<organism evidence="1 2">
    <name type="scientific">Pholiota conissans</name>
    <dbReference type="NCBI Taxonomy" id="109636"/>
    <lineage>
        <taxon>Eukaryota</taxon>
        <taxon>Fungi</taxon>
        <taxon>Dikarya</taxon>
        <taxon>Basidiomycota</taxon>
        <taxon>Agaricomycotina</taxon>
        <taxon>Agaricomycetes</taxon>
        <taxon>Agaricomycetidae</taxon>
        <taxon>Agaricales</taxon>
        <taxon>Agaricineae</taxon>
        <taxon>Strophariaceae</taxon>
        <taxon>Pholiota</taxon>
    </lineage>
</organism>
<dbReference type="EMBL" id="MU155178">
    <property type="protein sequence ID" value="KAF9481467.1"/>
    <property type="molecule type" value="Genomic_DNA"/>
</dbReference>
<keyword evidence="2" id="KW-1185">Reference proteome</keyword>
<comment type="caution">
    <text evidence="1">The sequence shown here is derived from an EMBL/GenBank/DDBJ whole genome shotgun (WGS) entry which is preliminary data.</text>
</comment>
<sequence>MKSRSEVRPFGRLSIQAGIITHSYLTARQALESGRVLLKLRVRLPGAAGPTQASTPNFDVGCQSTVPFLNEKYILLATLEYHDYHRQRLCQNLITAFCMLWERAPAARHGNGHKIQNTLVRSLGVIVGSVEPPEKQTASANQKRQSGSFVIFDSRVAETLPTPPTPTSHCTSEPIRGVNKNCKDIIIIGRFGSSDKQALTEAGAELPENDRTRFCQRIAAICTWEGVHRSSVLRSEEEKTDAFNVKKTRENRMRG</sequence>
<proteinExistence type="predicted"/>